<gene>
    <name evidence="1" type="ORF">GCM10007362_31780</name>
</gene>
<accession>A0ABQ1ZX86</accession>
<sequence>MWERLFAWIGIAPHPTPNPGNRFDVAARPKPENNKYFGSARLGSARLGSARLGSARLGSARLGSANGLYIL</sequence>
<reference evidence="2" key="1">
    <citation type="journal article" date="2019" name="Int. J. Syst. Evol. Microbiol.">
        <title>The Global Catalogue of Microorganisms (GCM) 10K type strain sequencing project: providing services to taxonomists for standard genome sequencing and annotation.</title>
        <authorList>
            <consortium name="The Broad Institute Genomics Platform"/>
            <consortium name="The Broad Institute Genome Sequencing Center for Infectious Disease"/>
            <person name="Wu L."/>
            <person name="Ma J."/>
        </authorList>
    </citation>
    <scope>NUCLEOTIDE SEQUENCE [LARGE SCALE GENOMIC DNA]</scope>
    <source>
        <strain evidence="2">CCM 8702</strain>
    </source>
</reference>
<name>A0ABQ1ZX86_9BACL</name>
<protein>
    <submittedName>
        <fullName evidence="1">Uncharacterized protein</fullName>
    </submittedName>
</protein>
<comment type="caution">
    <text evidence="1">The sequence shown here is derived from an EMBL/GenBank/DDBJ whole genome shotgun (WGS) entry which is preliminary data.</text>
</comment>
<keyword evidence="2" id="KW-1185">Reference proteome</keyword>
<evidence type="ECO:0000313" key="1">
    <source>
        <dbReference type="EMBL" id="GGH81654.1"/>
    </source>
</evidence>
<dbReference type="EMBL" id="BMDD01000004">
    <property type="protein sequence ID" value="GGH81654.1"/>
    <property type="molecule type" value="Genomic_DNA"/>
</dbReference>
<evidence type="ECO:0000313" key="2">
    <source>
        <dbReference type="Proteomes" id="UP000605427"/>
    </source>
</evidence>
<organism evidence="1 2">
    <name type="scientific">Saccharibacillus endophyticus</name>
    <dbReference type="NCBI Taxonomy" id="2060666"/>
    <lineage>
        <taxon>Bacteria</taxon>
        <taxon>Bacillati</taxon>
        <taxon>Bacillota</taxon>
        <taxon>Bacilli</taxon>
        <taxon>Bacillales</taxon>
        <taxon>Paenibacillaceae</taxon>
        <taxon>Saccharibacillus</taxon>
    </lineage>
</organism>
<proteinExistence type="predicted"/>
<dbReference type="Proteomes" id="UP000605427">
    <property type="component" value="Unassembled WGS sequence"/>
</dbReference>